<sequence>MGALGGIVQHHTALYRSVAVYEPAVLIVRRGSKKLRRVRRSRWQADRRLTLLIFPI</sequence>
<dbReference type="EMBL" id="CVTF01000096">
    <property type="protein sequence ID" value="CRL92457.1"/>
    <property type="molecule type" value="Genomic_DNA"/>
</dbReference>
<dbReference type="AlphaFoldDB" id="A0A0H5DMP3"/>
<dbReference type="Proteomes" id="UP000182715">
    <property type="component" value="Unassembled WGS sequence"/>
</dbReference>
<proteinExistence type="predicted"/>
<name>A0A0H5DMP3_NEIMI</name>
<protein>
    <submittedName>
        <fullName evidence="1">Uncharacterized protein</fullName>
    </submittedName>
</protein>
<evidence type="ECO:0000313" key="2">
    <source>
        <dbReference type="Proteomes" id="UP000182715"/>
    </source>
</evidence>
<accession>A0A0H5DMP3</accession>
<evidence type="ECO:0000313" key="1">
    <source>
        <dbReference type="EMBL" id="CRL92457.1"/>
    </source>
</evidence>
<organism evidence="1 2">
    <name type="scientific">Neisseria meningitidis serogroup B</name>
    <dbReference type="NCBI Taxonomy" id="491"/>
    <lineage>
        <taxon>Bacteria</taxon>
        <taxon>Pseudomonadati</taxon>
        <taxon>Pseudomonadota</taxon>
        <taxon>Betaproteobacteria</taxon>
        <taxon>Neisseriales</taxon>
        <taxon>Neisseriaceae</taxon>
        <taxon>Neisseria</taxon>
    </lineage>
</organism>
<reference evidence="1 2" key="1">
    <citation type="submission" date="2014-11" db="EMBL/GenBank/DDBJ databases">
        <authorList>
            <person name="Diene M.Seydina."/>
        </authorList>
    </citation>
    <scope>NUCLEOTIDE SEQUENCE [LARGE SCALE GENOMIC DNA]</scope>
    <source>
        <strain evidence="1 2">Neisseria meningitidis CHUV</strain>
    </source>
</reference>